<feature type="transmembrane region" description="Helical" evidence="1">
    <location>
        <begin position="185"/>
        <end position="208"/>
    </location>
</feature>
<evidence type="ECO:0000256" key="2">
    <source>
        <dbReference type="SAM" id="SignalP"/>
    </source>
</evidence>
<keyword evidence="4" id="KW-1185">Reference proteome</keyword>
<dbReference type="Proteomes" id="UP001247805">
    <property type="component" value="Unassembled WGS sequence"/>
</dbReference>
<sequence>MCKSTNFKHLAKSFLLLTSLCIGLNANATLLNSDFSSGFDNWQAAVTVYDGVDDISSSGDLFSTYPDSYSTAADSATLTTNLDAAGGEVWEVVMFQDFQLDSILMGSSLWLSLDILVDLTDALDDFAFAYLKDDMDIILKDLTLGGSFDVTAYAGDNVSIEFGVLDGDLVLGDTLTVSNIDITEVFAPITTVPAPATLFLFVASLIWLKRTRA</sequence>
<evidence type="ECO:0000256" key="1">
    <source>
        <dbReference type="SAM" id="Phobius"/>
    </source>
</evidence>
<gene>
    <name evidence="3" type="ORF">RS130_21040</name>
</gene>
<keyword evidence="1" id="KW-1133">Transmembrane helix</keyword>
<dbReference type="EMBL" id="JAWDIO010000002">
    <property type="protein sequence ID" value="MDU0356044.1"/>
    <property type="molecule type" value="Genomic_DNA"/>
</dbReference>
<keyword evidence="1" id="KW-0472">Membrane</keyword>
<accession>A0ABU3T191</accession>
<feature type="chain" id="PRO_5045292351" description="PEP-CTERM protein-sorting domain-containing protein" evidence="2">
    <location>
        <begin position="29"/>
        <end position="213"/>
    </location>
</feature>
<evidence type="ECO:0000313" key="4">
    <source>
        <dbReference type="Proteomes" id="UP001247805"/>
    </source>
</evidence>
<name>A0ABU3T191_9ALTE</name>
<evidence type="ECO:0008006" key="5">
    <source>
        <dbReference type="Google" id="ProtNLM"/>
    </source>
</evidence>
<keyword evidence="2" id="KW-0732">Signal</keyword>
<evidence type="ECO:0000313" key="3">
    <source>
        <dbReference type="EMBL" id="MDU0356044.1"/>
    </source>
</evidence>
<dbReference type="RefSeq" id="WP_316027553.1">
    <property type="nucleotide sequence ID" value="NZ_JAWDIO010000002.1"/>
</dbReference>
<protein>
    <recommendedName>
        <fullName evidence="5">PEP-CTERM protein-sorting domain-containing protein</fullName>
    </recommendedName>
</protein>
<keyword evidence="1" id="KW-0812">Transmembrane</keyword>
<proteinExistence type="predicted"/>
<organism evidence="3 4">
    <name type="scientific">Paraglaciecola aquimarina</name>
    <dbReference type="NCBI Taxonomy" id="1235557"/>
    <lineage>
        <taxon>Bacteria</taxon>
        <taxon>Pseudomonadati</taxon>
        <taxon>Pseudomonadota</taxon>
        <taxon>Gammaproteobacteria</taxon>
        <taxon>Alteromonadales</taxon>
        <taxon>Alteromonadaceae</taxon>
        <taxon>Paraglaciecola</taxon>
    </lineage>
</organism>
<feature type="signal peptide" evidence="2">
    <location>
        <begin position="1"/>
        <end position="28"/>
    </location>
</feature>
<comment type="caution">
    <text evidence="3">The sequence shown here is derived from an EMBL/GenBank/DDBJ whole genome shotgun (WGS) entry which is preliminary data.</text>
</comment>
<reference evidence="3 4" key="1">
    <citation type="submission" date="2023-10" db="EMBL/GenBank/DDBJ databases">
        <title>Glaciecola aquimarina strain GGW-M5 nov., isolated from a coastal seawater.</title>
        <authorList>
            <person name="Bayburt H."/>
            <person name="Kim J.M."/>
            <person name="Choi B.J."/>
            <person name="Jeon C.O."/>
        </authorList>
    </citation>
    <scope>NUCLEOTIDE SEQUENCE [LARGE SCALE GENOMIC DNA]</scope>
    <source>
        <strain evidence="3 4">KCTC 32108</strain>
    </source>
</reference>